<proteinExistence type="inferred from homology"/>
<comment type="caution">
    <text evidence="9">The sequence shown here is derived from an EMBL/GenBank/DDBJ whole genome shotgun (WGS) entry which is preliminary data.</text>
</comment>
<dbReference type="SUPFAM" id="SSF75304">
    <property type="entry name" value="Amidase signature (AS) enzymes"/>
    <property type="match status" value="1"/>
</dbReference>
<evidence type="ECO:0000256" key="4">
    <source>
        <dbReference type="ARBA" id="ARBA00022840"/>
    </source>
</evidence>
<organism evidence="9 10">
    <name type="scientific">Candidatus Nealsonbacteria bacterium RIFCSPHIGHO2_01_FULL_38_55</name>
    <dbReference type="NCBI Taxonomy" id="1801664"/>
    <lineage>
        <taxon>Bacteria</taxon>
        <taxon>Candidatus Nealsoniibacteriota</taxon>
    </lineage>
</organism>
<protein>
    <recommendedName>
        <fullName evidence="7">Glutamyl-tRNA(Gln) amidotransferase subunit A</fullName>
        <shortName evidence="7">Glu-ADT subunit A</shortName>
        <ecNumber evidence="7">6.3.5.7</ecNumber>
    </recommendedName>
</protein>
<accession>A0A1G2E134</accession>
<sequence>MELHNLTITKIQNGLRNKDFSVVELITAFLDRIKQEDEKISAFLSVEENSAISQAKKIDELISCGGELTALAGIPLAVKDNILVKGMKATCASKILENYVAPYDATCVKKLKSAGAVILGKTNLDEFAMGGSTENSGFFTTKNPNDLGRVPGGSSGGSAAAVAADMCCFALGSDTGGSIRQPASFCGVVGLKPTYGSVSRYGLVAFASSLDQIGPITKTAEDAKLVFDVISGKDPLDSTSIKSIIHNSKFLIQNLRVGVPKEYFIGGMDKEVEKIIRDAIKRIEDCGAKIEEISLPNTKYALAVYYLIATSEASANLARYDGIRYGGIMNYESRIMTDEGGDLLEHYLTTRGTGFGDEVKRRIMLGTFALSAGYYNAYYLKAQKVRTLIKNDFEKAFQKVNAIFTPASPTPAFKIGENMSNPLSMYLADIFTVSANLTGLPAISIPIGFTQKKLPIGLQIIGKPFEETKILEIGKIYGS</sequence>
<dbReference type="InterPro" id="IPR023631">
    <property type="entry name" value="Amidase_dom"/>
</dbReference>
<evidence type="ECO:0000256" key="7">
    <source>
        <dbReference type="HAMAP-Rule" id="MF_00120"/>
    </source>
</evidence>
<dbReference type="GO" id="GO:0005524">
    <property type="term" value="F:ATP binding"/>
    <property type="evidence" value="ECO:0007669"/>
    <property type="project" value="UniProtKB-KW"/>
</dbReference>
<dbReference type="GO" id="GO:0050567">
    <property type="term" value="F:glutaminyl-tRNA synthase (glutamine-hydrolyzing) activity"/>
    <property type="evidence" value="ECO:0007669"/>
    <property type="project" value="UniProtKB-UniRule"/>
</dbReference>
<evidence type="ECO:0000313" key="10">
    <source>
        <dbReference type="Proteomes" id="UP000177360"/>
    </source>
</evidence>
<dbReference type="InterPro" id="IPR000120">
    <property type="entry name" value="Amidase"/>
</dbReference>
<dbReference type="InterPro" id="IPR004412">
    <property type="entry name" value="GatA"/>
</dbReference>
<name>A0A1G2E134_9BACT</name>
<evidence type="ECO:0000256" key="1">
    <source>
        <dbReference type="ARBA" id="ARBA00008069"/>
    </source>
</evidence>
<feature type="active site" description="Acyl-ester intermediate" evidence="7">
    <location>
        <position position="178"/>
    </location>
</feature>
<keyword evidence="9" id="KW-0808">Transferase</keyword>
<dbReference type="AlphaFoldDB" id="A0A1G2E134"/>
<dbReference type="PANTHER" id="PTHR11895:SF151">
    <property type="entry name" value="GLUTAMYL-TRNA(GLN) AMIDOTRANSFERASE SUBUNIT A"/>
    <property type="match status" value="1"/>
</dbReference>
<dbReference type="HAMAP" id="MF_00120">
    <property type="entry name" value="GatA"/>
    <property type="match status" value="1"/>
</dbReference>
<comment type="function">
    <text evidence="7">Allows the formation of correctly charged Gln-tRNA(Gln) through the transamidation of misacylated Glu-tRNA(Gln) in organisms which lack glutaminyl-tRNA synthetase. The reaction takes place in the presence of glutamine and ATP through an activated gamma-phospho-Glu-tRNA(Gln).</text>
</comment>
<dbReference type="NCBIfam" id="TIGR00132">
    <property type="entry name" value="gatA"/>
    <property type="match status" value="1"/>
</dbReference>
<evidence type="ECO:0000256" key="2">
    <source>
        <dbReference type="ARBA" id="ARBA00022598"/>
    </source>
</evidence>
<comment type="subunit">
    <text evidence="7">Heterotrimer of A, B and C subunits.</text>
</comment>
<dbReference type="InterPro" id="IPR020556">
    <property type="entry name" value="Amidase_CS"/>
</dbReference>
<evidence type="ECO:0000259" key="8">
    <source>
        <dbReference type="Pfam" id="PF01425"/>
    </source>
</evidence>
<keyword evidence="4 7" id="KW-0067">ATP-binding</keyword>
<keyword evidence="5 7" id="KW-0648">Protein biosynthesis</keyword>
<gene>
    <name evidence="7 9" type="primary">gatA</name>
    <name evidence="9" type="ORF">A2626_01280</name>
</gene>
<dbReference type="PANTHER" id="PTHR11895">
    <property type="entry name" value="TRANSAMIDASE"/>
    <property type="match status" value="1"/>
</dbReference>
<feature type="domain" description="Amidase" evidence="8">
    <location>
        <begin position="24"/>
        <end position="471"/>
    </location>
</feature>
<dbReference type="GO" id="GO:0030956">
    <property type="term" value="C:glutamyl-tRNA(Gln) amidotransferase complex"/>
    <property type="evidence" value="ECO:0007669"/>
    <property type="project" value="InterPro"/>
</dbReference>
<reference evidence="9 10" key="1">
    <citation type="journal article" date="2016" name="Nat. Commun.">
        <title>Thousands of microbial genomes shed light on interconnected biogeochemical processes in an aquifer system.</title>
        <authorList>
            <person name="Anantharaman K."/>
            <person name="Brown C.T."/>
            <person name="Hug L.A."/>
            <person name="Sharon I."/>
            <person name="Castelle C.J."/>
            <person name="Probst A.J."/>
            <person name="Thomas B.C."/>
            <person name="Singh A."/>
            <person name="Wilkins M.J."/>
            <person name="Karaoz U."/>
            <person name="Brodie E.L."/>
            <person name="Williams K.H."/>
            <person name="Hubbard S.S."/>
            <person name="Banfield J.F."/>
        </authorList>
    </citation>
    <scope>NUCLEOTIDE SEQUENCE [LARGE SCALE GENOMIC DNA]</scope>
</reference>
<dbReference type="PROSITE" id="PS00571">
    <property type="entry name" value="AMIDASES"/>
    <property type="match status" value="1"/>
</dbReference>
<feature type="active site" description="Charge relay system" evidence="7">
    <location>
        <position position="79"/>
    </location>
</feature>
<evidence type="ECO:0000313" key="9">
    <source>
        <dbReference type="EMBL" id="OGZ19455.1"/>
    </source>
</evidence>
<dbReference type="GO" id="GO:0006412">
    <property type="term" value="P:translation"/>
    <property type="evidence" value="ECO:0007669"/>
    <property type="project" value="UniProtKB-UniRule"/>
</dbReference>
<evidence type="ECO:0000256" key="3">
    <source>
        <dbReference type="ARBA" id="ARBA00022741"/>
    </source>
</evidence>
<feature type="active site" description="Charge relay system" evidence="7">
    <location>
        <position position="154"/>
    </location>
</feature>
<dbReference type="EMBL" id="MHLZ01000032">
    <property type="protein sequence ID" value="OGZ19455.1"/>
    <property type="molecule type" value="Genomic_DNA"/>
</dbReference>
<evidence type="ECO:0000256" key="6">
    <source>
        <dbReference type="ARBA" id="ARBA00047407"/>
    </source>
</evidence>
<dbReference type="InterPro" id="IPR036928">
    <property type="entry name" value="AS_sf"/>
</dbReference>
<dbReference type="GO" id="GO:0016740">
    <property type="term" value="F:transferase activity"/>
    <property type="evidence" value="ECO:0007669"/>
    <property type="project" value="UniProtKB-KW"/>
</dbReference>
<comment type="catalytic activity">
    <reaction evidence="6 7">
        <text>L-glutamyl-tRNA(Gln) + L-glutamine + ATP + H2O = L-glutaminyl-tRNA(Gln) + L-glutamate + ADP + phosphate + H(+)</text>
        <dbReference type="Rhea" id="RHEA:17521"/>
        <dbReference type="Rhea" id="RHEA-COMP:9681"/>
        <dbReference type="Rhea" id="RHEA-COMP:9684"/>
        <dbReference type="ChEBI" id="CHEBI:15377"/>
        <dbReference type="ChEBI" id="CHEBI:15378"/>
        <dbReference type="ChEBI" id="CHEBI:29985"/>
        <dbReference type="ChEBI" id="CHEBI:30616"/>
        <dbReference type="ChEBI" id="CHEBI:43474"/>
        <dbReference type="ChEBI" id="CHEBI:58359"/>
        <dbReference type="ChEBI" id="CHEBI:78520"/>
        <dbReference type="ChEBI" id="CHEBI:78521"/>
        <dbReference type="ChEBI" id="CHEBI:456216"/>
        <dbReference type="EC" id="6.3.5.7"/>
    </reaction>
</comment>
<keyword evidence="3 7" id="KW-0547">Nucleotide-binding</keyword>
<dbReference type="Pfam" id="PF01425">
    <property type="entry name" value="Amidase"/>
    <property type="match status" value="1"/>
</dbReference>
<dbReference type="EC" id="6.3.5.7" evidence="7"/>
<dbReference type="Proteomes" id="UP000177360">
    <property type="component" value="Unassembled WGS sequence"/>
</dbReference>
<keyword evidence="2 7" id="KW-0436">Ligase</keyword>
<dbReference type="Gene3D" id="3.90.1300.10">
    <property type="entry name" value="Amidase signature (AS) domain"/>
    <property type="match status" value="1"/>
</dbReference>
<comment type="similarity">
    <text evidence="1 7">Belongs to the amidase family. GatA subfamily.</text>
</comment>
<evidence type="ECO:0000256" key="5">
    <source>
        <dbReference type="ARBA" id="ARBA00022917"/>
    </source>
</evidence>